<evidence type="ECO:0000256" key="1">
    <source>
        <dbReference type="SAM" id="Phobius"/>
    </source>
</evidence>
<dbReference type="Pfam" id="PF10531">
    <property type="entry name" value="SLBB"/>
    <property type="match status" value="1"/>
</dbReference>
<evidence type="ECO:0000313" key="4">
    <source>
        <dbReference type="Proteomes" id="UP001142325"/>
    </source>
</evidence>
<keyword evidence="1" id="KW-0812">Transmembrane</keyword>
<dbReference type="InterPro" id="IPR051675">
    <property type="entry name" value="Endo/Exo/Phosphatase_dom_1"/>
</dbReference>
<organism evidence="3 4">
    <name type="scientific">Microbacterium keratanolyticum</name>
    <dbReference type="NCBI Taxonomy" id="67574"/>
    <lineage>
        <taxon>Bacteria</taxon>
        <taxon>Bacillati</taxon>
        <taxon>Actinomycetota</taxon>
        <taxon>Actinomycetes</taxon>
        <taxon>Micrococcales</taxon>
        <taxon>Microbacteriaceae</taxon>
        <taxon>Microbacterium</taxon>
    </lineage>
</organism>
<dbReference type="EMBL" id="BSET01000002">
    <property type="protein sequence ID" value="GLK02266.1"/>
    <property type="molecule type" value="Genomic_DNA"/>
</dbReference>
<sequence length="210" mass="21507">MPTSPVLAPESPDDDEELAPAPRRFRLSVGAAVVVGLIVLSAIVGVALVQGQVRPAEAIEWDAVEENGAPRGAEAYVHVLGEVVNPGLYVLGADARVADALAAAGGTTETADLQSINLARLVSDGEQLVVAALGAPGAATVPGATSDGMIDLNTADSAALEELPRIGPAIAERIIAWREENGRFQSVDDLLAVPGIGEKLLAGLRSKVRV</sequence>
<dbReference type="GO" id="GO:0006281">
    <property type="term" value="P:DNA repair"/>
    <property type="evidence" value="ECO:0007669"/>
    <property type="project" value="InterPro"/>
</dbReference>
<dbReference type="PANTHER" id="PTHR21180">
    <property type="entry name" value="ENDONUCLEASE/EXONUCLEASE/PHOSPHATASE FAMILY DOMAIN-CONTAINING PROTEIN 1"/>
    <property type="match status" value="1"/>
</dbReference>
<reference evidence="3" key="2">
    <citation type="submission" date="2023-01" db="EMBL/GenBank/DDBJ databases">
        <authorList>
            <person name="Sun Q."/>
            <person name="Evtushenko L."/>
        </authorList>
    </citation>
    <scope>NUCLEOTIDE SEQUENCE</scope>
    <source>
        <strain evidence="3">VKM Ac-1958</strain>
    </source>
</reference>
<proteinExistence type="predicted"/>
<dbReference type="GO" id="GO:0015628">
    <property type="term" value="P:protein secretion by the type II secretion system"/>
    <property type="evidence" value="ECO:0007669"/>
    <property type="project" value="TreeGrafter"/>
</dbReference>
<dbReference type="Gene3D" id="1.10.150.280">
    <property type="entry name" value="AF1531-like domain"/>
    <property type="match status" value="1"/>
</dbReference>
<dbReference type="SMART" id="SM00278">
    <property type="entry name" value="HhH1"/>
    <property type="match status" value="2"/>
</dbReference>
<dbReference type="InterPro" id="IPR003583">
    <property type="entry name" value="Hlx-hairpin-Hlx_DNA-bd_motif"/>
</dbReference>
<evidence type="ECO:0000259" key="2">
    <source>
        <dbReference type="SMART" id="SM00278"/>
    </source>
</evidence>
<reference evidence="3" key="1">
    <citation type="journal article" date="2014" name="Int. J. Syst. Evol. Microbiol.">
        <title>Complete genome sequence of Corynebacterium casei LMG S-19264T (=DSM 44701T), isolated from a smear-ripened cheese.</title>
        <authorList>
            <consortium name="US DOE Joint Genome Institute (JGI-PGF)"/>
            <person name="Walter F."/>
            <person name="Albersmeier A."/>
            <person name="Kalinowski J."/>
            <person name="Ruckert C."/>
        </authorList>
    </citation>
    <scope>NUCLEOTIDE SEQUENCE</scope>
    <source>
        <strain evidence="3">VKM Ac-1958</strain>
    </source>
</reference>
<feature type="domain" description="Helix-hairpin-helix DNA-binding motif class 1" evidence="2">
    <location>
        <begin position="188"/>
        <end position="207"/>
    </location>
</feature>
<protein>
    <recommendedName>
        <fullName evidence="2">Helix-hairpin-helix DNA-binding motif class 1 domain-containing protein</fullName>
    </recommendedName>
</protein>
<dbReference type="GO" id="GO:0003677">
    <property type="term" value="F:DNA binding"/>
    <property type="evidence" value="ECO:0007669"/>
    <property type="project" value="InterPro"/>
</dbReference>
<name>A0A9W6HUF6_9MICO</name>
<dbReference type="Gene3D" id="3.10.560.10">
    <property type="entry name" value="Outer membrane lipoprotein wza domain like"/>
    <property type="match status" value="1"/>
</dbReference>
<keyword evidence="4" id="KW-1185">Reference proteome</keyword>
<dbReference type="RefSeq" id="WP_204939829.1">
    <property type="nucleotide sequence ID" value="NZ_BAAAUM010000002.1"/>
</dbReference>
<accession>A0A9W6HUF6</accession>
<feature type="transmembrane region" description="Helical" evidence="1">
    <location>
        <begin position="27"/>
        <end position="49"/>
    </location>
</feature>
<feature type="domain" description="Helix-hairpin-helix DNA-binding motif class 1" evidence="2">
    <location>
        <begin position="158"/>
        <end position="177"/>
    </location>
</feature>
<dbReference type="PANTHER" id="PTHR21180:SF32">
    <property type="entry name" value="ENDONUCLEASE_EXONUCLEASE_PHOSPHATASE FAMILY DOMAIN-CONTAINING PROTEIN 1"/>
    <property type="match status" value="1"/>
</dbReference>
<comment type="caution">
    <text evidence="3">The sequence shown here is derived from an EMBL/GenBank/DDBJ whole genome shotgun (WGS) entry which is preliminary data.</text>
</comment>
<gene>
    <name evidence="3" type="ORF">GCM10017596_19810</name>
</gene>
<keyword evidence="1" id="KW-1133">Transmembrane helix</keyword>
<keyword evidence="1" id="KW-0472">Membrane</keyword>
<dbReference type="Proteomes" id="UP001142325">
    <property type="component" value="Unassembled WGS sequence"/>
</dbReference>
<dbReference type="SUPFAM" id="SSF47781">
    <property type="entry name" value="RuvA domain 2-like"/>
    <property type="match status" value="1"/>
</dbReference>
<dbReference type="AlphaFoldDB" id="A0A9W6HUF6"/>
<dbReference type="InterPro" id="IPR019554">
    <property type="entry name" value="Soluble_ligand-bd"/>
</dbReference>
<dbReference type="GO" id="GO:0015627">
    <property type="term" value="C:type II protein secretion system complex"/>
    <property type="evidence" value="ECO:0007669"/>
    <property type="project" value="TreeGrafter"/>
</dbReference>
<dbReference type="Pfam" id="PF12836">
    <property type="entry name" value="HHH_3"/>
    <property type="match status" value="1"/>
</dbReference>
<evidence type="ECO:0000313" key="3">
    <source>
        <dbReference type="EMBL" id="GLK02266.1"/>
    </source>
</evidence>
<dbReference type="InterPro" id="IPR010994">
    <property type="entry name" value="RuvA_2-like"/>
</dbReference>